<dbReference type="RefSeq" id="WP_344087232.1">
    <property type="nucleotide sequence ID" value="NZ_BAAALS010000035.1"/>
</dbReference>
<reference evidence="2" key="1">
    <citation type="journal article" date="2019" name="Int. J. Syst. Evol. Microbiol.">
        <title>The Global Catalogue of Microorganisms (GCM) 10K type strain sequencing project: providing services to taxonomists for standard genome sequencing and annotation.</title>
        <authorList>
            <consortium name="The Broad Institute Genomics Platform"/>
            <consortium name="The Broad Institute Genome Sequencing Center for Infectious Disease"/>
            <person name="Wu L."/>
            <person name="Ma J."/>
        </authorList>
    </citation>
    <scope>NUCLEOTIDE SEQUENCE [LARGE SCALE GENOMIC DNA]</scope>
    <source>
        <strain evidence="2">JCM 13249</strain>
    </source>
</reference>
<gene>
    <name evidence="1" type="ORF">GCM10009681_50980</name>
</gene>
<evidence type="ECO:0000313" key="1">
    <source>
        <dbReference type="EMBL" id="GAA1773305.1"/>
    </source>
</evidence>
<dbReference type="Proteomes" id="UP001500655">
    <property type="component" value="Unassembled WGS sequence"/>
</dbReference>
<name>A0ABP4X8T9_9ACTN</name>
<evidence type="ECO:0000313" key="2">
    <source>
        <dbReference type="Proteomes" id="UP001500655"/>
    </source>
</evidence>
<accession>A0ABP4X8T9</accession>
<keyword evidence="2" id="KW-1185">Reference proteome</keyword>
<dbReference type="EMBL" id="BAAALS010000035">
    <property type="protein sequence ID" value="GAA1773305.1"/>
    <property type="molecule type" value="Genomic_DNA"/>
</dbReference>
<comment type="caution">
    <text evidence="1">The sequence shown here is derived from an EMBL/GenBank/DDBJ whole genome shotgun (WGS) entry which is preliminary data.</text>
</comment>
<organism evidence="1 2">
    <name type="scientific">Luedemannella helvata</name>
    <dbReference type="NCBI Taxonomy" id="349315"/>
    <lineage>
        <taxon>Bacteria</taxon>
        <taxon>Bacillati</taxon>
        <taxon>Actinomycetota</taxon>
        <taxon>Actinomycetes</taxon>
        <taxon>Micromonosporales</taxon>
        <taxon>Micromonosporaceae</taxon>
        <taxon>Luedemannella</taxon>
    </lineage>
</organism>
<proteinExistence type="predicted"/>
<protein>
    <recommendedName>
        <fullName evidence="3">Helix-turn-helix domain-containing protein</fullName>
    </recommendedName>
</protein>
<evidence type="ECO:0008006" key="3">
    <source>
        <dbReference type="Google" id="ProtNLM"/>
    </source>
</evidence>
<sequence length="107" mass="12280">MTDPTPAPPAYYRAADVAQMLRCSQWWIKEQARNRRIPYTWIGGSYLFTPEHVTEIVRRFEVQPVEPAATIPSPRRRTYDTGETAPVVQLRARIPRRARVNGDTNAA</sequence>